<evidence type="ECO:0000256" key="1">
    <source>
        <dbReference type="ARBA" id="ARBA00004477"/>
    </source>
</evidence>
<comment type="subcellular location">
    <subcellularLocation>
        <location evidence="1 6">Endoplasmic reticulum membrane</location>
        <topology evidence="1 6">Multi-pass membrane protein</topology>
    </subcellularLocation>
</comment>
<dbReference type="PANTHER" id="PTHR45799">
    <property type="entry name" value="RETICULON-LIKE PROTEIN"/>
    <property type="match status" value="1"/>
</dbReference>
<dbReference type="GO" id="GO:0030182">
    <property type="term" value="P:neuron differentiation"/>
    <property type="evidence" value="ECO:0007669"/>
    <property type="project" value="TreeGrafter"/>
</dbReference>
<evidence type="ECO:0000313" key="8">
    <source>
        <dbReference type="Ensembl" id="ENSPKIP00000036325.1"/>
    </source>
</evidence>
<dbReference type="GO" id="GO:0007420">
    <property type="term" value="P:brain development"/>
    <property type="evidence" value="ECO:0007669"/>
    <property type="project" value="TreeGrafter"/>
</dbReference>
<evidence type="ECO:0000259" key="7">
    <source>
        <dbReference type="PROSITE" id="PS50845"/>
    </source>
</evidence>
<keyword evidence="2 6" id="KW-0812">Transmembrane</keyword>
<sequence length="260" mass="29723">MINNRVTGYVWYYVKIYLVPFGCVLLTGLRQPINRLWFRGKWGGRKHSTDRAAKMSSKVMDLIYWRDLEKTGTVFTGLVIGLLCMFQYSAISVVSNLCLTVMCFTFPVRLLFKALELLRFRNVVHPFKSYLEYDLSLTDEQTVRHVETIVLMGATAVTEMKHLFFVGSIYDSIKFIVLVYLLTYVGVRCNGLTLMIAGVISLFSLPLFYRQQQEKIDKLVTKFQTSVNKIKDTFQLLLQNIKSAPASAPTSGPKAKPKTK</sequence>
<organism evidence="8 9">
    <name type="scientific">Paramormyrops kingsleyae</name>
    <dbReference type="NCBI Taxonomy" id="1676925"/>
    <lineage>
        <taxon>Eukaryota</taxon>
        <taxon>Metazoa</taxon>
        <taxon>Chordata</taxon>
        <taxon>Craniata</taxon>
        <taxon>Vertebrata</taxon>
        <taxon>Euteleostomi</taxon>
        <taxon>Actinopterygii</taxon>
        <taxon>Neopterygii</taxon>
        <taxon>Teleostei</taxon>
        <taxon>Osteoglossocephala</taxon>
        <taxon>Osteoglossomorpha</taxon>
        <taxon>Osteoglossiformes</taxon>
        <taxon>Mormyridae</taxon>
        <taxon>Paramormyrops</taxon>
    </lineage>
</organism>
<feature type="transmembrane region" description="Helical" evidence="6">
    <location>
        <begin position="163"/>
        <end position="185"/>
    </location>
</feature>
<dbReference type="Pfam" id="PF02453">
    <property type="entry name" value="Reticulon"/>
    <property type="match status" value="1"/>
</dbReference>
<dbReference type="PANTHER" id="PTHR45799:SF7">
    <property type="entry name" value="RETICULON"/>
    <property type="match status" value="1"/>
</dbReference>
<keyword evidence="5 6" id="KW-0472">Membrane</keyword>
<keyword evidence="4 6" id="KW-1133">Transmembrane helix</keyword>
<evidence type="ECO:0000256" key="5">
    <source>
        <dbReference type="ARBA" id="ARBA00023136"/>
    </source>
</evidence>
<name>A0A3B3T0Y7_9TELE</name>
<dbReference type="GO" id="GO:0043005">
    <property type="term" value="C:neuron projection"/>
    <property type="evidence" value="ECO:0007669"/>
    <property type="project" value="TreeGrafter"/>
</dbReference>
<evidence type="ECO:0000256" key="4">
    <source>
        <dbReference type="ARBA" id="ARBA00022989"/>
    </source>
</evidence>
<dbReference type="InterPro" id="IPR046964">
    <property type="entry name" value="RTN1-4"/>
</dbReference>
<dbReference type="GeneTree" id="ENSGT00940000160599"/>
<dbReference type="AlphaFoldDB" id="A0A3B3T0Y7"/>
<reference evidence="8" key="2">
    <citation type="submission" date="2025-09" db="UniProtKB">
        <authorList>
            <consortium name="Ensembl"/>
        </authorList>
    </citation>
    <scope>IDENTIFICATION</scope>
</reference>
<dbReference type="GO" id="GO:0014069">
    <property type="term" value="C:postsynaptic density"/>
    <property type="evidence" value="ECO:0007669"/>
    <property type="project" value="TreeGrafter"/>
</dbReference>
<feature type="transmembrane region" description="Helical" evidence="6">
    <location>
        <begin position="12"/>
        <end position="29"/>
    </location>
</feature>
<keyword evidence="9" id="KW-1185">Reference proteome</keyword>
<dbReference type="GO" id="GO:0071787">
    <property type="term" value="P:endoplasmic reticulum tubular network formation"/>
    <property type="evidence" value="ECO:0007669"/>
    <property type="project" value="TreeGrafter"/>
</dbReference>
<evidence type="ECO:0000256" key="2">
    <source>
        <dbReference type="ARBA" id="ARBA00022692"/>
    </source>
</evidence>
<feature type="transmembrane region" description="Helical" evidence="6">
    <location>
        <begin position="94"/>
        <end position="112"/>
    </location>
</feature>
<accession>A0A3B3T0Y7</accession>
<evidence type="ECO:0000256" key="6">
    <source>
        <dbReference type="RuleBase" id="RU210713"/>
    </source>
</evidence>
<dbReference type="Gene3D" id="1.20.5.2480">
    <property type="match status" value="1"/>
</dbReference>
<evidence type="ECO:0000256" key="3">
    <source>
        <dbReference type="ARBA" id="ARBA00022824"/>
    </source>
</evidence>
<reference evidence="8" key="1">
    <citation type="submission" date="2025-08" db="UniProtKB">
        <authorList>
            <consortium name="Ensembl"/>
        </authorList>
    </citation>
    <scope>IDENTIFICATION</scope>
</reference>
<dbReference type="STRING" id="1676925.ENSPKIP00000036325"/>
<dbReference type="Ensembl" id="ENSPKIT00000017269.1">
    <property type="protein sequence ID" value="ENSPKIP00000036325.1"/>
    <property type="gene ID" value="ENSPKIG00000014937.1"/>
</dbReference>
<proteinExistence type="predicted"/>
<dbReference type="InterPro" id="IPR003388">
    <property type="entry name" value="Reticulon"/>
</dbReference>
<evidence type="ECO:0000313" key="9">
    <source>
        <dbReference type="Proteomes" id="UP000261540"/>
    </source>
</evidence>
<dbReference type="PROSITE" id="PS50845">
    <property type="entry name" value="RETICULON"/>
    <property type="match status" value="1"/>
</dbReference>
<feature type="domain" description="Reticulon" evidence="7">
    <location>
        <begin position="59"/>
        <end position="258"/>
    </location>
</feature>
<dbReference type="GO" id="GO:0005789">
    <property type="term" value="C:endoplasmic reticulum membrane"/>
    <property type="evidence" value="ECO:0007669"/>
    <property type="project" value="UniProtKB-SubCell"/>
</dbReference>
<keyword evidence="3 6" id="KW-0256">Endoplasmic reticulum</keyword>
<protein>
    <recommendedName>
        <fullName evidence="6">Reticulon</fullName>
    </recommendedName>
</protein>
<feature type="transmembrane region" description="Helical" evidence="6">
    <location>
        <begin position="191"/>
        <end position="209"/>
    </location>
</feature>
<dbReference type="Proteomes" id="UP000261540">
    <property type="component" value="Unplaced"/>
</dbReference>